<keyword evidence="2" id="KW-1185">Reference proteome</keyword>
<comment type="caution">
    <text evidence="1">The sequence shown here is derived from an EMBL/GenBank/DDBJ whole genome shotgun (WGS) entry which is preliminary data.</text>
</comment>
<dbReference type="EMBL" id="VSRR010028024">
    <property type="protein sequence ID" value="MPC68555.1"/>
    <property type="molecule type" value="Genomic_DNA"/>
</dbReference>
<accession>A0A5B7HG52</accession>
<dbReference type="AlphaFoldDB" id="A0A5B7HG52"/>
<sequence>MLSLASSGEQQRKHIHLASHYRASSSNYGVGFASRWTSSGVVEASHACTSPWHTTPEAAPQGSEVVVTVLGPEPLLLVILKTSSQLACVWHCSIANTQVMMFVGQLEQLCRIPIIVSAQPGRFKKV</sequence>
<protein>
    <submittedName>
        <fullName evidence="1">Uncharacterized protein</fullName>
    </submittedName>
</protein>
<reference evidence="1 2" key="1">
    <citation type="submission" date="2019-05" db="EMBL/GenBank/DDBJ databases">
        <title>Another draft genome of Portunus trituberculatus and its Hox gene families provides insights of decapod evolution.</title>
        <authorList>
            <person name="Jeong J.-H."/>
            <person name="Song I."/>
            <person name="Kim S."/>
            <person name="Choi T."/>
            <person name="Kim D."/>
            <person name="Ryu S."/>
            <person name="Kim W."/>
        </authorList>
    </citation>
    <scope>NUCLEOTIDE SEQUENCE [LARGE SCALE GENOMIC DNA]</scope>
    <source>
        <tissue evidence="1">Muscle</tissue>
    </source>
</reference>
<gene>
    <name evidence="1" type="ORF">E2C01_062757</name>
</gene>
<evidence type="ECO:0000313" key="2">
    <source>
        <dbReference type="Proteomes" id="UP000324222"/>
    </source>
</evidence>
<dbReference type="Proteomes" id="UP000324222">
    <property type="component" value="Unassembled WGS sequence"/>
</dbReference>
<proteinExistence type="predicted"/>
<evidence type="ECO:0000313" key="1">
    <source>
        <dbReference type="EMBL" id="MPC68555.1"/>
    </source>
</evidence>
<organism evidence="1 2">
    <name type="scientific">Portunus trituberculatus</name>
    <name type="common">Swimming crab</name>
    <name type="synonym">Neptunus trituberculatus</name>
    <dbReference type="NCBI Taxonomy" id="210409"/>
    <lineage>
        <taxon>Eukaryota</taxon>
        <taxon>Metazoa</taxon>
        <taxon>Ecdysozoa</taxon>
        <taxon>Arthropoda</taxon>
        <taxon>Crustacea</taxon>
        <taxon>Multicrustacea</taxon>
        <taxon>Malacostraca</taxon>
        <taxon>Eumalacostraca</taxon>
        <taxon>Eucarida</taxon>
        <taxon>Decapoda</taxon>
        <taxon>Pleocyemata</taxon>
        <taxon>Brachyura</taxon>
        <taxon>Eubrachyura</taxon>
        <taxon>Portunoidea</taxon>
        <taxon>Portunidae</taxon>
        <taxon>Portuninae</taxon>
        <taxon>Portunus</taxon>
    </lineage>
</organism>
<name>A0A5B7HG52_PORTR</name>